<organism evidence="3 4">
    <name type="scientific">Arthroderma otae (strain ATCC MYA-4605 / CBS 113480)</name>
    <name type="common">Microsporum canis</name>
    <dbReference type="NCBI Taxonomy" id="554155"/>
    <lineage>
        <taxon>Eukaryota</taxon>
        <taxon>Fungi</taxon>
        <taxon>Dikarya</taxon>
        <taxon>Ascomycota</taxon>
        <taxon>Pezizomycotina</taxon>
        <taxon>Eurotiomycetes</taxon>
        <taxon>Eurotiomycetidae</taxon>
        <taxon>Onygenales</taxon>
        <taxon>Arthrodermataceae</taxon>
        <taxon>Microsporum</taxon>
    </lineage>
</organism>
<accession>C5FE43</accession>
<keyword evidence="2" id="KW-1133">Transmembrane helix</keyword>
<evidence type="ECO:0000256" key="2">
    <source>
        <dbReference type="SAM" id="Phobius"/>
    </source>
</evidence>
<dbReference type="RefSeq" id="XP_002850861.1">
    <property type="nucleotide sequence ID" value="XM_002850815.1"/>
</dbReference>
<dbReference type="AlphaFoldDB" id="C5FE43"/>
<dbReference type="EMBL" id="DS995701">
    <property type="protein sequence ID" value="EEQ28077.1"/>
    <property type="molecule type" value="Genomic_DNA"/>
</dbReference>
<feature type="compositionally biased region" description="Basic and acidic residues" evidence="1">
    <location>
        <begin position="53"/>
        <end position="63"/>
    </location>
</feature>
<name>C5FE43_ARTOC</name>
<evidence type="ECO:0000313" key="4">
    <source>
        <dbReference type="Proteomes" id="UP000002035"/>
    </source>
</evidence>
<dbReference type="VEuPathDB" id="FungiDB:MCYG_00965"/>
<dbReference type="STRING" id="554155.C5FE43"/>
<evidence type="ECO:0000256" key="1">
    <source>
        <dbReference type="SAM" id="MobiDB-lite"/>
    </source>
</evidence>
<protein>
    <submittedName>
        <fullName evidence="3">Uncharacterized protein</fullName>
    </submittedName>
</protein>
<dbReference type="GeneID" id="9223598"/>
<sequence length="535" mass="59848">MGNPKEAKLEEQQAPLLPQYSDDSDTIIGDEKIYTPPSTASNSGESQPNLHVEAVEDSRENDRLLSSPPPGYRDTPRCQTGDVKVDIKDDSIVKADVSPDVPGRRCRGRGRFCRWWKERCQRRRLENGQCRGRSCCMKMLVALKVVFIVWVSLWLVRWATVGFMRRHHRHHHNYHNHDDSGHGCHSNSSREIVVRERTGSIYGIYPLYDLLDLETRTGSVYVTVIPQPADPNDPLRPAKISIKSRSGNISVRFKMPAPAAAVDAASPKNELDSKAQLDMLKAAYLEEPAMNHASWQVASSLPPRPYEIDIQTRSGNIFAVVGFSTHASFSTRTGTISAHLTPLVFENTILKDSECKDCDDVSIRTHTRSGNVWLSVTEPSFIASEKRENAPEGTANAADGKHLDTRKNHHNRPNKWDRILEALNRKPSIAEPKPCSRSGLKASSYHTSRWSGNMAISYPHSWAGNVLAKTRSPGHIFLRGDGLEVTDRSGKGKELVGTKMPTVGRDDKMSWWGSEGNMDVSINVRRASVEFKVRD</sequence>
<feature type="compositionally biased region" description="Basic and acidic residues" evidence="1">
    <location>
        <begin position="1"/>
        <end position="11"/>
    </location>
</feature>
<dbReference type="Proteomes" id="UP000002035">
    <property type="component" value="Unassembled WGS sequence"/>
</dbReference>
<keyword evidence="4" id="KW-1185">Reference proteome</keyword>
<evidence type="ECO:0000313" key="3">
    <source>
        <dbReference type="EMBL" id="EEQ28077.1"/>
    </source>
</evidence>
<feature type="transmembrane region" description="Helical" evidence="2">
    <location>
        <begin position="139"/>
        <end position="159"/>
    </location>
</feature>
<reference evidence="4" key="1">
    <citation type="journal article" date="2012" name="MBio">
        <title>Comparative genome analysis of Trichophyton rubrum and related dermatophytes reveals candidate genes involved in infection.</title>
        <authorList>
            <person name="Martinez D.A."/>
            <person name="Oliver B.G."/>
            <person name="Graeser Y."/>
            <person name="Goldberg J.M."/>
            <person name="Li W."/>
            <person name="Martinez-Rossi N.M."/>
            <person name="Monod M."/>
            <person name="Shelest E."/>
            <person name="Barton R.C."/>
            <person name="Birch E."/>
            <person name="Brakhage A.A."/>
            <person name="Chen Z."/>
            <person name="Gurr S.J."/>
            <person name="Heiman D."/>
            <person name="Heitman J."/>
            <person name="Kosti I."/>
            <person name="Rossi A."/>
            <person name="Saif S."/>
            <person name="Samalova M."/>
            <person name="Saunders C.W."/>
            <person name="Shea T."/>
            <person name="Summerbell R.C."/>
            <person name="Xu J."/>
            <person name="Young S."/>
            <person name="Zeng Q."/>
            <person name="Birren B.W."/>
            <person name="Cuomo C.A."/>
            <person name="White T.C."/>
        </authorList>
    </citation>
    <scope>NUCLEOTIDE SEQUENCE [LARGE SCALE GENOMIC DNA]</scope>
    <source>
        <strain evidence="4">ATCC MYA-4605 / CBS 113480</strain>
    </source>
</reference>
<feature type="region of interest" description="Disordered" evidence="1">
    <location>
        <begin position="1"/>
        <end position="79"/>
    </location>
</feature>
<feature type="compositionally biased region" description="Polar residues" evidence="1">
    <location>
        <begin position="36"/>
        <end position="49"/>
    </location>
</feature>
<proteinExistence type="predicted"/>
<keyword evidence="2" id="KW-0472">Membrane</keyword>
<gene>
    <name evidence="3" type="ORF">MCYG_00965</name>
</gene>
<dbReference type="HOGENOM" id="CLU_501489_0_0_1"/>
<dbReference type="eggNOG" id="ENOG502S7KB">
    <property type="taxonomic scope" value="Eukaryota"/>
</dbReference>
<dbReference type="OMA" id="YPPSWAG"/>
<dbReference type="OrthoDB" id="3539644at2759"/>
<keyword evidence="2" id="KW-0812">Transmembrane</keyword>
<feature type="region of interest" description="Disordered" evidence="1">
    <location>
        <begin position="385"/>
        <end position="412"/>
    </location>
</feature>